<evidence type="ECO:0000313" key="5">
    <source>
        <dbReference type="EMBL" id="GGJ52069.1"/>
    </source>
</evidence>
<name>A0ABQ2DB12_9BACI</name>
<dbReference type="SUPFAM" id="SSF53448">
    <property type="entry name" value="Nucleotide-diphospho-sugar transferases"/>
    <property type="match status" value="1"/>
</dbReference>
<evidence type="ECO:0000259" key="4">
    <source>
        <dbReference type="Pfam" id="PF00535"/>
    </source>
</evidence>
<dbReference type="InterPro" id="IPR001173">
    <property type="entry name" value="Glyco_trans_2-like"/>
</dbReference>
<dbReference type="Pfam" id="PF00535">
    <property type="entry name" value="Glycos_transf_2"/>
    <property type="match status" value="1"/>
</dbReference>
<protein>
    <submittedName>
        <fullName evidence="5">Glycosyltransferase EpsJ</fullName>
    </submittedName>
</protein>
<keyword evidence="6" id="KW-1185">Reference proteome</keyword>
<dbReference type="CDD" id="cd00761">
    <property type="entry name" value="Glyco_tranf_GTA_type"/>
    <property type="match status" value="1"/>
</dbReference>
<evidence type="ECO:0000313" key="6">
    <source>
        <dbReference type="Proteomes" id="UP000634435"/>
    </source>
</evidence>
<evidence type="ECO:0000256" key="1">
    <source>
        <dbReference type="ARBA" id="ARBA00006739"/>
    </source>
</evidence>
<comment type="similarity">
    <text evidence="1">Belongs to the glycosyltransferase 2 family.</text>
</comment>
<accession>A0ABQ2DB12</accession>
<organism evidence="5 6">
    <name type="scientific">Virgibacillus kapii</name>
    <dbReference type="NCBI Taxonomy" id="1638645"/>
    <lineage>
        <taxon>Bacteria</taxon>
        <taxon>Bacillati</taxon>
        <taxon>Bacillota</taxon>
        <taxon>Bacilli</taxon>
        <taxon>Bacillales</taxon>
        <taxon>Bacillaceae</taxon>
        <taxon>Virgibacillus</taxon>
    </lineage>
</organism>
<dbReference type="PANTHER" id="PTHR22916">
    <property type="entry name" value="GLYCOSYLTRANSFERASE"/>
    <property type="match status" value="1"/>
</dbReference>
<dbReference type="PANTHER" id="PTHR22916:SF51">
    <property type="entry name" value="GLYCOSYLTRANSFERASE EPSH-RELATED"/>
    <property type="match status" value="1"/>
</dbReference>
<keyword evidence="2" id="KW-0328">Glycosyltransferase</keyword>
<sequence>MITPKLVSFIIPVYNAEHSLFPCVQSILGQMYHPIEIILINDGSTDHSKDLCNKLAEVYASIHVIHQENTGVSQARNRGIREANGEYIQFVDADDYIDSMMTKKLVQAMKSNKKCELVICGYEAITTKTSRKKYTPCIEGMLKNNRYLTHIGELYKQIILPSPCNKLYRTDIIREHQLSFTDKLSNGEDLLFNLDYLRHCKHIHIIGDTLYKYLMKDSYSLSRRYRKDYLQEQQRLLEEVTRFLREKRALTTKNQQVIGEIYANSIINALTNLFHPDNSMPRNRKKEQMDDILLTAKRNVDMKYFRGTSQKRLVSMLIRFRATYGLYAFFRVKPFLQHQQRVLSTIVKKVKHE</sequence>
<dbReference type="Gene3D" id="3.90.550.10">
    <property type="entry name" value="Spore Coat Polysaccharide Biosynthesis Protein SpsA, Chain A"/>
    <property type="match status" value="1"/>
</dbReference>
<reference evidence="6" key="1">
    <citation type="journal article" date="2019" name="Int. J. Syst. Evol. Microbiol.">
        <title>The Global Catalogue of Microorganisms (GCM) 10K type strain sequencing project: providing services to taxonomists for standard genome sequencing and annotation.</title>
        <authorList>
            <consortium name="The Broad Institute Genomics Platform"/>
            <consortium name="The Broad Institute Genome Sequencing Center for Infectious Disease"/>
            <person name="Wu L."/>
            <person name="Ma J."/>
        </authorList>
    </citation>
    <scope>NUCLEOTIDE SEQUENCE [LARGE SCALE GENOMIC DNA]</scope>
    <source>
        <strain evidence="6">JCM 30071</strain>
    </source>
</reference>
<dbReference type="Proteomes" id="UP000634435">
    <property type="component" value="Unassembled WGS sequence"/>
</dbReference>
<evidence type="ECO:0000256" key="3">
    <source>
        <dbReference type="ARBA" id="ARBA00022679"/>
    </source>
</evidence>
<dbReference type="RefSeq" id="WP_021289737.1">
    <property type="nucleotide sequence ID" value="NZ_BMPN01000002.1"/>
</dbReference>
<keyword evidence="3" id="KW-0808">Transferase</keyword>
<dbReference type="InterPro" id="IPR029044">
    <property type="entry name" value="Nucleotide-diphossugar_trans"/>
</dbReference>
<feature type="domain" description="Glycosyltransferase 2-like" evidence="4">
    <location>
        <begin position="8"/>
        <end position="175"/>
    </location>
</feature>
<evidence type="ECO:0000256" key="2">
    <source>
        <dbReference type="ARBA" id="ARBA00022676"/>
    </source>
</evidence>
<proteinExistence type="inferred from homology"/>
<dbReference type="EMBL" id="BMPN01000002">
    <property type="protein sequence ID" value="GGJ52069.1"/>
    <property type="molecule type" value="Genomic_DNA"/>
</dbReference>
<comment type="caution">
    <text evidence="5">The sequence shown here is derived from an EMBL/GenBank/DDBJ whole genome shotgun (WGS) entry which is preliminary data.</text>
</comment>
<gene>
    <name evidence="5" type="primary">epsJ</name>
    <name evidence="5" type="ORF">GCM10007111_12770</name>
</gene>